<feature type="binding site" evidence="18">
    <location>
        <position position="163"/>
    </location>
    <ligand>
        <name>K(+)</name>
        <dbReference type="ChEBI" id="CHEBI:29103"/>
    </ligand>
</feature>
<dbReference type="SUPFAM" id="SSF64153">
    <property type="entry name" value="YjeF N-terminal domain-like"/>
    <property type="match status" value="1"/>
</dbReference>
<feature type="binding site" evidence="17">
    <location>
        <position position="433"/>
    </location>
    <ligand>
        <name>(6S)-NADPHX</name>
        <dbReference type="ChEBI" id="CHEBI:64076"/>
    </ligand>
</feature>
<evidence type="ECO:0000256" key="9">
    <source>
        <dbReference type="ARBA" id="ARBA00022958"/>
    </source>
</evidence>
<evidence type="ECO:0000256" key="7">
    <source>
        <dbReference type="ARBA" id="ARBA00022840"/>
    </source>
</evidence>
<evidence type="ECO:0000256" key="3">
    <source>
        <dbReference type="ARBA" id="ARBA00006001"/>
    </source>
</evidence>
<proteinExistence type="inferred from homology"/>
<comment type="catalytic activity">
    <reaction evidence="1 18 19">
        <text>(6R)-NADHX = (6S)-NADHX</text>
        <dbReference type="Rhea" id="RHEA:32215"/>
        <dbReference type="ChEBI" id="CHEBI:64074"/>
        <dbReference type="ChEBI" id="CHEBI:64075"/>
        <dbReference type="EC" id="5.1.99.6"/>
    </reaction>
</comment>
<evidence type="ECO:0000256" key="16">
    <source>
        <dbReference type="ARBA" id="ARBA00049209"/>
    </source>
</evidence>
<keyword evidence="10 17" id="KW-0520">NAD</keyword>
<comment type="catalytic activity">
    <reaction evidence="16 17 19">
        <text>(6S)-NADPHX + ADP = AMP + phosphate + NADPH + H(+)</text>
        <dbReference type="Rhea" id="RHEA:32235"/>
        <dbReference type="ChEBI" id="CHEBI:15378"/>
        <dbReference type="ChEBI" id="CHEBI:43474"/>
        <dbReference type="ChEBI" id="CHEBI:57783"/>
        <dbReference type="ChEBI" id="CHEBI:64076"/>
        <dbReference type="ChEBI" id="CHEBI:456215"/>
        <dbReference type="ChEBI" id="CHEBI:456216"/>
        <dbReference type="EC" id="4.2.1.136"/>
    </reaction>
</comment>
<dbReference type="Gene3D" id="3.40.50.10260">
    <property type="entry name" value="YjeF N-terminal domain"/>
    <property type="match status" value="1"/>
</dbReference>
<feature type="binding site" evidence="17">
    <location>
        <position position="366"/>
    </location>
    <ligand>
        <name>(6S)-NADPHX</name>
        <dbReference type="ChEBI" id="CHEBI:64076"/>
    </ligand>
</feature>
<dbReference type="AlphaFoldDB" id="A0A1I2CKZ0"/>
<dbReference type="STRING" id="500610.SAMN02799615_01531"/>
<keyword evidence="8 17" id="KW-0521">NADP</keyword>
<evidence type="ECO:0000256" key="10">
    <source>
        <dbReference type="ARBA" id="ARBA00023027"/>
    </source>
</evidence>
<keyword evidence="12 17" id="KW-0456">Lyase</keyword>
<feature type="binding site" evidence="17">
    <location>
        <begin position="403"/>
        <end position="407"/>
    </location>
    <ligand>
        <name>AMP</name>
        <dbReference type="ChEBI" id="CHEBI:456215"/>
    </ligand>
</feature>
<evidence type="ECO:0000259" key="21">
    <source>
        <dbReference type="PROSITE" id="PS51385"/>
    </source>
</evidence>
<comment type="function">
    <text evidence="14 19">Bifunctional enzyme that catalyzes the epimerization of the S- and R-forms of NAD(P)HX and the dehydration of the S-form of NAD(P)HX at the expense of ADP, which is converted to AMP. This allows the repair of both epimers of NAD(P)HX, a damaged form of NAD(P)H that is a result of enzymatic or heat-dependent hydration.</text>
</comment>
<dbReference type="Gene3D" id="3.40.1190.20">
    <property type="match status" value="1"/>
</dbReference>
<evidence type="ECO:0000256" key="2">
    <source>
        <dbReference type="ARBA" id="ARBA00000909"/>
    </source>
</evidence>
<reference evidence="23" key="1">
    <citation type="submission" date="2016-10" db="EMBL/GenBank/DDBJ databases">
        <authorList>
            <person name="Varghese N."/>
            <person name="Submissions S."/>
        </authorList>
    </citation>
    <scope>NUCLEOTIDE SEQUENCE [LARGE SCALE GENOMIC DNA]</scope>
    <source>
        <strain evidence="23">UNC178MFTsu3.1</strain>
    </source>
</reference>
<accession>A0A1I2CKZ0</accession>
<evidence type="ECO:0000259" key="20">
    <source>
        <dbReference type="PROSITE" id="PS51383"/>
    </source>
</evidence>
<dbReference type="GO" id="GO:0046872">
    <property type="term" value="F:metal ion binding"/>
    <property type="evidence" value="ECO:0007669"/>
    <property type="project" value="UniProtKB-UniRule"/>
</dbReference>
<evidence type="ECO:0000256" key="12">
    <source>
        <dbReference type="ARBA" id="ARBA00023239"/>
    </source>
</evidence>
<dbReference type="RefSeq" id="WP_026636271.1">
    <property type="nucleotide sequence ID" value="NZ_FONH01000003.1"/>
</dbReference>
<feature type="binding site" evidence="17">
    <location>
        <position position="258"/>
    </location>
    <ligand>
        <name>(6S)-NADPHX</name>
        <dbReference type="ChEBI" id="CHEBI:64076"/>
    </ligand>
</feature>
<keyword evidence="13" id="KW-0511">Multifunctional enzyme</keyword>
<name>A0A1I2CKZ0_9GAMM</name>
<keyword evidence="23" id="KW-1185">Reference proteome</keyword>
<keyword evidence="6 17" id="KW-0547">Nucleotide-binding</keyword>
<dbReference type="InterPro" id="IPR036652">
    <property type="entry name" value="YjeF_N_dom_sf"/>
</dbReference>
<feature type="binding site" evidence="17">
    <location>
        <position position="319"/>
    </location>
    <ligand>
        <name>(6S)-NADPHX</name>
        <dbReference type="ChEBI" id="CHEBI:64076"/>
    </ligand>
</feature>
<dbReference type="GO" id="GO:0046496">
    <property type="term" value="P:nicotinamide nucleotide metabolic process"/>
    <property type="evidence" value="ECO:0007669"/>
    <property type="project" value="UniProtKB-UniRule"/>
</dbReference>
<organism evidence="22 23">
    <name type="scientific">Dyella marensis</name>
    <dbReference type="NCBI Taxonomy" id="500610"/>
    <lineage>
        <taxon>Bacteria</taxon>
        <taxon>Pseudomonadati</taxon>
        <taxon>Pseudomonadota</taxon>
        <taxon>Gammaproteobacteria</taxon>
        <taxon>Lysobacterales</taxon>
        <taxon>Rhodanobacteraceae</taxon>
        <taxon>Dyella</taxon>
    </lineage>
</organism>
<dbReference type="PIRSF" id="PIRSF017184">
    <property type="entry name" value="Nnr"/>
    <property type="match status" value="1"/>
</dbReference>
<comment type="cofactor">
    <cofactor evidence="17">
        <name>Mg(2+)</name>
        <dbReference type="ChEBI" id="CHEBI:18420"/>
    </cofactor>
</comment>
<dbReference type="EMBL" id="FONH01000003">
    <property type="protein sequence ID" value="SFE68822.1"/>
    <property type="molecule type" value="Genomic_DNA"/>
</dbReference>
<dbReference type="GO" id="GO:0005524">
    <property type="term" value="F:ATP binding"/>
    <property type="evidence" value="ECO:0007669"/>
    <property type="project" value="UniProtKB-UniRule"/>
</dbReference>
<keyword evidence="9 18" id="KW-0630">Potassium</keyword>
<keyword evidence="11 18" id="KW-0413">Isomerase</keyword>
<keyword evidence="7 17" id="KW-0067">ATP-binding</keyword>
<sequence>MTPSPHRHELYSVDQVRALDRRAIDALGIPGIELMRRAAAAAFASLQRHWPRARRIAVYCGPGNNGGDGFLLGALALQAGYQVMLFALSGESRGDAATARGRFEEAGGQVQPWSAVTGLPVADVHVDALYGTGLARAPEPAVADLLWRLNAGGEPILALDVPSGLNADTGQCPGEAISADVTVSFIAHKRGLHTGQAADHVGVLELDTLALPDELRDGIVPDAEVLQPATLPPRPRHAHKGSNGHVLAIGGDLGTAGAIRLCGEAALRAGAGLVSVATREANLIALNSARPELMAHGVDGPQALQPLLQRADVLALGPGLGQGAWGHALWLTALDMGMPMVLDADGLNLLAREPRTFEATTVITPHPGEAARLLERSIADIEANRYSAVRALARKYNAVAVLKGAGSLIADPHGRVAVCPWGNPGMATGGMGDLLTGIVAALLAQGCEGWAAACLGVGLHARAGDAAAADGGERGLLATDLLAPLRWLLNERNA</sequence>
<evidence type="ECO:0000256" key="5">
    <source>
        <dbReference type="ARBA" id="ARBA00022723"/>
    </source>
</evidence>
<comment type="similarity">
    <text evidence="4 19">In the C-terminal section; belongs to the NnrD/CARKD family.</text>
</comment>
<dbReference type="GO" id="GO:0052856">
    <property type="term" value="F:NAD(P)HX epimerase activity"/>
    <property type="evidence" value="ECO:0007669"/>
    <property type="project" value="UniProtKB-UniRule"/>
</dbReference>
<dbReference type="InterPro" id="IPR000631">
    <property type="entry name" value="CARKD"/>
</dbReference>
<evidence type="ECO:0000256" key="14">
    <source>
        <dbReference type="ARBA" id="ARBA00025153"/>
    </source>
</evidence>
<evidence type="ECO:0000256" key="1">
    <source>
        <dbReference type="ARBA" id="ARBA00000013"/>
    </source>
</evidence>
<evidence type="ECO:0000256" key="6">
    <source>
        <dbReference type="ARBA" id="ARBA00022741"/>
    </source>
</evidence>
<feature type="domain" description="YjeF C-terminal" evidence="20">
    <location>
        <begin position="223"/>
        <end position="492"/>
    </location>
</feature>
<feature type="binding site" evidence="18">
    <location>
        <position position="160"/>
    </location>
    <ligand>
        <name>(6S)-NADPHX</name>
        <dbReference type="ChEBI" id="CHEBI:64076"/>
    </ligand>
</feature>
<dbReference type="HAMAP" id="MF_01965">
    <property type="entry name" value="NADHX_dehydratase"/>
    <property type="match status" value="1"/>
</dbReference>
<evidence type="ECO:0000313" key="22">
    <source>
        <dbReference type="EMBL" id="SFE68822.1"/>
    </source>
</evidence>
<dbReference type="PANTHER" id="PTHR12592">
    <property type="entry name" value="ATP-DEPENDENT (S)-NAD(P)H-HYDRATE DEHYDRATASE FAMILY MEMBER"/>
    <property type="match status" value="1"/>
</dbReference>
<dbReference type="CDD" id="cd01171">
    <property type="entry name" value="YXKO-related"/>
    <property type="match status" value="1"/>
</dbReference>
<dbReference type="Pfam" id="PF01256">
    <property type="entry name" value="Carb_kinase"/>
    <property type="match status" value="1"/>
</dbReference>
<feature type="binding site" evidence="17">
    <location>
        <position position="432"/>
    </location>
    <ligand>
        <name>AMP</name>
        <dbReference type="ChEBI" id="CHEBI:456215"/>
    </ligand>
</feature>
<evidence type="ECO:0000256" key="4">
    <source>
        <dbReference type="ARBA" id="ARBA00009524"/>
    </source>
</evidence>
<evidence type="ECO:0000256" key="17">
    <source>
        <dbReference type="HAMAP-Rule" id="MF_01965"/>
    </source>
</evidence>
<protein>
    <recommendedName>
        <fullName evidence="19">Bifunctional NAD(P)H-hydrate repair enzyme</fullName>
    </recommendedName>
    <alternativeName>
        <fullName evidence="19">Nicotinamide nucleotide repair protein</fullName>
    </alternativeName>
    <domain>
        <recommendedName>
            <fullName evidence="19">ADP-dependent (S)-NAD(P)H-hydrate dehydratase</fullName>
            <ecNumber evidence="19">4.2.1.136</ecNumber>
        </recommendedName>
        <alternativeName>
            <fullName evidence="19">ADP-dependent NAD(P)HX dehydratase</fullName>
        </alternativeName>
    </domain>
    <domain>
        <recommendedName>
            <fullName evidence="19">NAD(P)H-hydrate epimerase</fullName>
            <ecNumber evidence="19">5.1.99.6</ecNumber>
        </recommendedName>
    </domain>
</protein>
<dbReference type="HAMAP" id="MF_01966">
    <property type="entry name" value="NADHX_epimerase"/>
    <property type="match status" value="1"/>
</dbReference>
<dbReference type="NCBIfam" id="TIGR00197">
    <property type="entry name" value="yjeF_nterm"/>
    <property type="match status" value="1"/>
</dbReference>
<comment type="catalytic activity">
    <reaction evidence="2 18 19">
        <text>(6R)-NADPHX = (6S)-NADPHX</text>
        <dbReference type="Rhea" id="RHEA:32227"/>
        <dbReference type="ChEBI" id="CHEBI:64076"/>
        <dbReference type="ChEBI" id="CHEBI:64077"/>
        <dbReference type="EC" id="5.1.99.6"/>
    </reaction>
</comment>
<comment type="similarity">
    <text evidence="17">Belongs to the NnrD/CARKD family.</text>
</comment>
<feature type="domain" description="YjeF N-terminal" evidence="21">
    <location>
        <begin position="16"/>
        <end position="217"/>
    </location>
</feature>
<evidence type="ECO:0000256" key="15">
    <source>
        <dbReference type="ARBA" id="ARBA00048238"/>
    </source>
</evidence>
<evidence type="ECO:0000313" key="23">
    <source>
        <dbReference type="Proteomes" id="UP000199477"/>
    </source>
</evidence>
<dbReference type="SUPFAM" id="SSF53613">
    <property type="entry name" value="Ribokinase-like"/>
    <property type="match status" value="1"/>
</dbReference>
<dbReference type="PROSITE" id="PS51383">
    <property type="entry name" value="YJEF_C_3"/>
    <property type="match status" value="1"/>
</dbReference>
<dbReference type="EC" id="4.2.1.136" evidence="19"/>
<feature type="binding site" evidence="18">
    <location>
        <position position="127"/>
    </location>
    <ligand>
        <name>K(+)</name>
        <dbReference type="ChEBI" id="CHEBI:29103"/>
    </ligand>
</feature>
<feature type="binding site" evidence="18">
    <location>
        <begin position="64"/>
        <end position="68"/>
    </location>
    <ligand>
        <name>(6S)-NADPHX</name>
        <dbReference type="ChEBI" id="CHEBI:64076"/>
    </ligand>
</feature>
<evidence type="ECO:0000256" key="8">
    <source>
        <dbReference type="ARBA" id="ARBA00022857"/>
    </source>
</evidence>
<comment type="catalytic activity">
    <reaction evidence="15 17 19">
        <text>(6S)-NADHX + ADP = AMP + phosphate + NADH + H(+)</text>
        <dbReference type="Rhea" id="RHEA:32223"/>
        <dbReference type="ChEBI" id="CHEBI:15378"/>
        <dbReference type="ChEBI" id="CHEBI:43474"/>
        <dbReference type="ChEBI" id="CHEBI:57945"/>
        <dbReference type="ChEBI" id="CHEBI:64074"/>
        <dbReference type="ChEBI" id="CHEBI:456215"/>
        <dbReference type="ChEBI" id="CHEBI:456216"/>
        <dbReference type="EC" id="4.2.1.136"/>
    </reaction>
</comment>
<comment type="similarity">
    <text evidence="3 19">In the N-terminal section; belongs to the NnrE/AIBP family.</text>
</comment>
<dbReference type="InterPro" id="IPR004443">
    <property type="entry name" value="YjeF_N_dom"/>
</dbReference>
<evidence type="ECO:0000256" key="18">
    <source>
        <dbReference type="HAMAP-Rule" id="MF_01966"/>
    </source>
</evidence>
<dbReference type="PROSITE" id="PS51385">
    <property type="entry name" value="YJEF_N"/>
    <property type="match status" value="1"/>
</dbReference>
<dbReference type="GO" id="GO:0110051">
    <property type="term" value="P:metabolite repair"/>
    <property type="evidence" value="ECO:0007669"/>
    <property type="project" value="TreeGrafter"/>
</dbReference>
<evidence type="ECO:0000256" key="11">
    <source>
        <dbReference type="ARBA" id="ARBA00023235"/>
    </source>
</evidence>
<comment type="subunit">
    <text evidence="17">Homotetramer.</text>
</comment>
<comment type="function">
    <text evidence="18">Catalyzes the epimerization of the S- and R-forms of NAD(P)HX, a damaged form of NAD(P)H that is a result of enzymatic or heat-dependent hydration. This is a prerequisite for the S-specific NAD(P)H-hydrate dehydratase to allow the repair of both epimers of NAD(P)HX.</text>
</comment>
<dbReference type="InterPro" id="IPR030677">
    <property type="entry name" value="Nnr"/>
</dbReference>
<dbReference type="GO" id="GO:0052855">
    <property type="term" value="F:ADP-dependent NAD(P)H-hydrate dehydratase activity"/>
    <property type="evidence" value="ECO:0007669"/>
    <property type="project" value="UniProtKB-UniRule"/>
</dbReference>
<keyword evidence="5 18" id="KW-0479">Metal-binding</keyword>
<gene>
    <name evidence="18" type="primary">nnrE</name>
    <name evidence="17" type="synonym">nnrD</name>
    <name evidence="22" type="ORF">SAMN02799615_01531</name>
</gene>
<dbReference type="InterPro" id="IPR029056">
    <property type="entry name" value="Ribokinase-like"/>
</dbReference>
<comment type="function">
    <text evidence="17">Catalyzes the dehydration of the S-form of NAD(P)HX at the expense of ADP, which is converted to AMP. Together with NAD(P)HX epimerase, which catalyzes the epimerization of the S- and R-forms, the enzyme allows the repair of both epimers of NAD(P)HX, a damaged form of NAD(P)H that is a result of enzymatic or heat-dependent hydration.</text>
</comment>
<comment type="cofactor">
    <cofactor evidence="18 19">
        <name>K(+)</name>
        <dbReference type="ChEBI" id="CHEBI:29103"/>
    </cofactor>
    <text evidence="18 19">Binds 1 potassium ion per subunit.</text>
</comment>
<comment type="caution">
    <text evidence="18">Lacks conserved residue(s) required for the propagation of feature annotation.</text>
</comment>
<evidence type="ECO:0000256" key="19">
    <source>
        <dbReference type="PIRNR" id="PIRNR017184"/>
    </source>
</evidence>
<dbReference type="PANTHER" id="PTHR12592:SF0">
    <property type="entry name" value="ATP-DEPENDENT (S)-NAD(P)H-HYDRATE DEHYDRATASE"/>
    <property type="match status" value="1"/>
</dbReference>
<comment type="similarity">
    <text evidence="18">Belongs to the NnrE/AIBP family.</text>
</comment>
<feature type="binding site" evidence="18">
    <location>
        <begin position="131"/>
        <end position="137"/>
    </location>
    <ligand>
        <name>(6S)-NADPHX</name>
        <dbReference type="ChEBI" id="CHEBI:64076"/>
    </ligand>
</feature>
<evidence type="ECO:0000256" key="13">
    <source>
        <dbReference type="ARBA" id="ARBA00023268"/>
    </source>
</evidence>
<dbReference type="EC" id="5.1.99.6" evidence="19"/>
<dbReference type="Proteomes" id="UP000199477">
    <property type="component" value="Unassembled WGS sequence"/>
</dbReference>
<feature type="binding site" evidence="18">
    <location>
        <position position="65"/>
    </location>
    <ligand>
        <name>K(+)</name>
        <dbReference type="ChEBI" id="CHEBI:29103"/>
    </ligand>
</feature>
<dbReference type="Pfam" id="PF03853">
    <property type="entry name" value="YjeF_N"/>
    <property type="match status" value="1"/>
</dbReference>
<dbReference type="NCBIfam" id="TIGR00196">
    <property type="entry name" value="yjeF_cterm"/>
    <property type="match status" value="1"/>
</dbReference>